<feature type="compositionally biased region" description="Polar residues" evidence="2">
    <location>
        <begin position="271"/>
        <end position="294"/>
    </location>
</feature>
<dbReference type="AlphaFoldDB" id="L0B0Q2"/>
<feature type="coiled-coil region" evidence="1">
    <location>
        <begin position="612"/>
        <end position="646"/>
    </location>
</feature>
<accession>L0B0Q2</accession>
<feature type="compositionally biased region" description="Polar residues" evidence="2">
    <location>
        <begin position="26"/>
        <end position="36"/>
    </location>
</feature>
<evidence type="ECO:0000313" key="4">
    <source>
        <dbReference type="Proteomes" id="UP000031512"/>
    </source>
</evidence>
<evidence type="ECO:0000313" key="3">
    <source>
        <dbReference type="EMBL" id="AFZ80841.1"/>
    </source>
</evidence>
<keyword evidence="1" id="KW-0175">Coiled coil</keyword>
<feature type="region of interest" description="Disordered" evidence="2">
    <location>
        <begin position="1"/>
        <end position="58"/>
    </location>
</feature>
<reference evidence="3 4" key="1">
    <citation type="journal article" date="2012" name="BMC Genomics">
        <title>Comparative genomic analysis and phylogenetic position of Theileria equi.</title>
        <authorList>
            <person name="Kappmeyer L.S."/>
            <person name="Thiagarajan M."/>
            <person name="Herndon D.R."/>
            <person name="Ramsay J.D."/>
            <person name="Caler E."/>
            <person name="Djikeng A."/>
            <person name="Gillespie J.J."/>
            <person name="Lau A.O."/>
            <person name="Roalson E.H."/>
            <person name="Silva J.C."/>
            <person name="Silva M.G."/>
            <person name="Suarez C.E."/>
            <person name="Ueti M.W."/>
            <person name="Nene V.M."/>
            <person name="Mealey R.H."/>
            <person name="Knowles D.P."/>
            <person name="Brayton K.A."/>
        </authorList>
    </citation>
    <scope>NUCLEOTIDE SEQUENCE [LARGE SCALE GENOMIC DNA]</scope>
    <source>
        <strain evidence="3 4">WA</strain>
    </source>
</reference>
<sequence>MSKRRNSIDKNGNQSDSLKADDNHSTDGVQTGSSPVNEEPHSQEAPNPSQPRHKKGLSFFKSFSKKVYDLGTNSNTLESTTISSIDGDSQTSDNKSEDTEESGSLVKRSGTFWRRRSEDTVKGSGSTQKADKLKEEAIEVKGSIKEQEAVHKEQEIINGDSESPLNKVDEKNVCEMVAIFKEDGDIDKFIIKTPEEPRTKSNHSVVSEERFTSIISDTNSIFSEKGKKECNKCPACIERNESKDVKSSIEGMDSVDVSKVIKIYETMLTKGNTPTNSSRRSSIAKSVNTNSGSVKRQVGSGKMERVLLPSNSDASSYFDPSLGISSSLYLSFDQGPFAISPTASITQSPPMHPSSYRNLTNDRIVTDRTKGENAKSLVRKDSGHDANISELMSTIEGNIMSKLDSQLNTFSETMQDRLDARFHGYLDRFNSEYNDAKGDVTTTGIAIGDVSRVIRDDVCQIVRDDVCKAVRDDINKVIRESIGKVVKELVEANSREIVRIVSENMETKMQQFKSFDTLSEKVIGNFERKLSSTDYGSALDGMNSRLSDLNASLDLLNSKVGAIKNANAEIHEKMLTCKTLASSMDECKIKINECRGSVNEFKGNVDYCKGAMSDCRNRINDCRDKIEQMKEVNRDIQRKMVSLKDVSGTLDAIKDKTASINISVNNINGTMRSQSTESAQFSSKLEEFTSKLADVQAVHDCLLTSLQSLATAVEAGKSGTPPLEHDSATGIGAMAEINEKINAMTNDMTKLVNVVQSMNELKSSSNYETRIKDEKLTSNETTATTAEPIDSQLETKGNTQTRSQATDPMHKSGEEAQQPCNFINGQAHTAKAEVIYPSTFETPTIYTIDQSNTYATIQEPVYTIEQPIYTTTTPLVETVPSEYGNADTISEHSAIQNAMNYPVQTFLQSTIHNAVPGTYVATFGQDQMLHRTDTQVSWVPLNGRLIKHTKKHVTLPEIAQEYIITPTPVALQLTNQLYTIQ</sequence>
<dbReference type="EMBL" id="CP001670">
    <property type="protein sequence ID" value="AFZ80841.1"/>
    <property type="molecule type" value="Genomic_DNA"/>
</dbReference>
<organism evidence="3 4">
    <name type="scientific">Theileria equi strain WA</name>
    <dbReference type="NCBI Taxonomy" id="1537102"/>
    <lineage>
        <taxon>Eukaryota</taxon>
        <taxon>Sar</taxon>
        <taxon>Alveolata</taxon>
        <taxon>Apicomplexa</taxon>
        <taxon>Aconoidasida</taxon>
        <taxon>Piroplasmida</taxon>
        <taxon>Theileriidae</taxon>
        <taxon>Theileria</taxon>
    </lineage>
</organism>
<dbReference type="VEuPathDB" id="PiroplasmaDB:BEWA_002480"/>
<gene>
    <name evidence="3" type="ORF">BEWA_002480</name>
</gene>
<evidence type="ECO:0000256" key="1">
    <source>
        <dbReference type="SAM" id="Coils"/>
    </source>
</evidence>
<dbReference type="KEGG" id="beq:BEWA_002480"/>
<dbReference type="Gene3D" id="1.10.287.1490">
    <property type="match status" value="1"/>
</dbReference>
<protein>
    <submittedName>
        <fullName evidence="3">Uncharacterized protein</fullName>
    </submittedName>
</protein>
<dbReference type="GeneID" id="15806356"/>
<evidence type="ECO:0000256" key="2">
    <source>
        <dbReference type="SAM" id="MobiDB-lite"/>
    </source>
</evidence>
<feature type="compositionally biased region" description="Polar residues" evidence="2">
    <location>
        <begin position="792"/>
        <end position="806"/>
    </location>
</feature>
<feature type="region of interest" description="Disordered" evidence="2">
    <location>
        <begin position="70"/>
        <end position="134"/>
    </location>
</feature>
<feature type="region of interest" description="Disordered" evidence="2">
    <location>
        <begin position="271"/>
        <end position="298"/>
    </location>
</feature>
<proteinExistence type="predicted"/>
<keyword evidence="4" id="KW-1185">Reference proteome</keyword>
<dbReference type="RefSeq" id="XP_004830507.1">
    <property type="nucleotide sequence ID" value="XM_004830450.1"/>
</dbReference>
<feature type="region of interest" description="Disordered" evidence="2">
    <location>
        <begin position="772"/>
        <end position="814"/>
    </location>
</feature>
<name>L0B0Q2_THEEQ</name>
<dbReference type="Proteomes" id="UP000031512">
    <property type="component" value="Chromosome 3"/>
</dbReference>
<feature type="compositionally biased region" description="Polar residues" evidence="2">
    <location>
        <begin position="71"/>
        <end position="93"/>
    </location>
</feature>